<feature type="transmembrane region" description="Helical" evidence="1">
    <location>
        <begin position="7"/>
        <end position="28"/>
    </location>
</feature>
<name>A0ABU9LGB9_9BACL</name>
<feature type="transmembrane region" description="Helical" evidence="1">
    <location>
        <begin position="34"/>
        <end position="52"/>
    </location>
</feature>
<feature type="transmembrane region" description="Helical" evidence="1">
    <location>
        <begin position="73"/>
        <end position="91"/>
    </location>
</feature>
<keyword evidence="1" id="KW-1133">Transmembrane helix</keyword>
<evidence type="ECO:0000313" key="2">
    <source>
        <dbReference type="EMBL" id="MEL5986840.1"/>
    </source>
</evidence>
<proteinExistence type="predicted"/>
<reference evidence="2 3" key="1">
    <citation type="submission" date="2024-04" db="EMBL/GenBank/DDBJ databases">
        <authorList>
            <person name="Wu Y.S."/>
            <person name="Zhang L."/>
        </authorList>
    </citation>
    <scope>NUCLEOTIDE SEQUENCE [LARGE SCALE GENOMIC DNA]</scope>
    <source>
        <strain evidence="2 3">KG-01</strain>
    </source>
</reference>
<comment type="caution">
    <text evidence="2">The sequence shown here is derived from an EMBL/GenBank/DDBJ whole genome shotgun (WGS) entry which is preliminary data.</text>
</comment>
<gene>
    <name evidence="2" type="ORF">AAF454_00225</name>
</gene>
<evidence type="ECO:0000313" key="3">
    <source>
        <dbReference type="Proteomes" id="UP001398420"/>
    </source>
</evidence>
<evidence type="ECO:0000256" key="1">
    <source>
        <dbReference type="SAM" id="Phobius"/>
    </source>
</evidence>
<accession>A0ABU9LGB9</accession>
<keyword evidence="1" id="KW-0812">Transmembrane</keyword>
<dbReference type="Proteomes" id="UP001398420">
    <property type="component" value="Unassembled WGS sequence"/>
</dbReference>
<feature type="transmembrane region" description="Helical" evidence="1">
    <location>
        <begin position="97"/>
        <end position="121"/>
    </location>
</feature>
<dbReference type="EMBL" id="JBCEWA010000001">
    <property type="protein sequence ID" value="MEL5986840.1"/>
    <property type="molecule type" value="Genomic_DNA"/>
</dbReference>
<dbReference type="RefSeq" id="WP_087682356.1">
    <property type="nucleotide sequence ID" value="NZ_JBANCH010000004.1"/>
</dbReference>
<protein>
    <recommendedName>
        <fullName evidence="4">Permease</fullName>
    </recommendedName>
</protein>
<keyword evidence="3" id="KW-1185">Reference proteome</keyword>
<evidence type="ECO:0008006" key="4">
    <source>
        <dbReference type="Google" id="ProtNLM"/>
    </source>
</evidence>
<sequence length="124" mass="14465">MKNKQLVFYILGTILFIYALVLNLPSILDFEFPNAIMAFGLAIMAFCLAYLTPHFAEKDERAQKIRERAIYMSYFWGMGFLLVLLIVFNPLSTFELAAFQLLSLFIALYLSIVFLNMVYYARKY</sequence>
<organism evidence="2 3">
    <name type="scientific">Kurthia gibsonii</name>
    <dbReference type="NCBI Taxonomy" id="33946"/>
    <lineage>
        <taxon>Bacteria</taxon>
        <taxon>Bacillati</taxon>
        <taxon>Bacillota</taxon>
        <taxon>Bacilli</taxon>
        <taxon>Bacillales</taxon>
        <taxon>Caryophanaceae</taxon>
        <taxon>Kurthia</taxon>
    </lineage>
</organism>
<keyword evidence="1" id="KW-0472">Membrane</keyword>